<protein>
    <submittedName>
        <fullName evidence="2">Uncharacterized protein</fullName>
    </submittedName>
</protein>
<accession>A0A3S5AMN2</accession>
<evidence type="ECO:0000313" key="2">
    <source>
        <dbReference type="EMBL" id="VEL40736.1"/>
    </source>
</evidence>
<sequence>MAMTNLLTSEQCNARGSLTNSLLPYAHHPTHMSNGGSVVIVTPTTSSCSSLALTNTPSNFELNTSTCSVSERSYSHSSGGVEGNEEGSRGTLGEIVIQMVPTDAAAVKGSQNDQHHSESILGLILHAVDVENTVEVGNRRITNEDEGEEEEEEWEEEAIEGVDDDEDLEEDDVDKSTTTSVDLSESCCLAGGEEFADSSFGLNLSASFRRLYHRLFDSIPEEMEEPDSTCK</sequence>
<comment type="caution">
    <text evidence="2">The sequence shown here is derived from an EMBL/GenBank/DDBJ whole genome shotgun (WGS) entry which is preliminary data.</text>
</comment>
<dbReference type="Proteomes" id="UP000784294">
    <property type="component" value="Unassembled WGS sequence"/>
</dbReference>
<evidence type="ECO:0000256" key="1">
    <source>
        <dbReference type="SAM" id="MobiDB-lite"/>
    </source>
</evidence>
<name>A0A3S5AMN2_9PLAT</name>
<gene>
    <name evidence="2" type="ORF">PXEA_LOCUS34176</name>
</gene>
<feature type="region of interest" description="Disordered" evidence="1">
    <location>
        <begin position="159"/>
        <end position="182"/>
    </location>
</feature>
<dbReference type="EMBL" id="CAAALY010266219">
    <property type="protein sequence ID" value="VEL40736.1"/>
    <property type="molecule type" value="Genomic_DNA"/>
</dbReference>
<organism evidence="2 3">
    <name type="scientific">Protopolystoma xenopodis</name>
    <dbReference type="NCBI Taxonomy" id="117903"/>
    <lineage>
        <taxon>Eukaryota</taxon>
        <taxon>Metazoa</taxon>
        <taxon>Spiralia</taxon>
        <taxon>Lophotrochozoa</taxon>
        <taxon>Platyhelminthes</taxon>
        <taxon>Monogenea</taxon>
        <taxon>Polyopisthocotylea</taxon>
        <taxon>Polystomatidea</taxon>
        <taxon>Polystomatidae</taxon>
        <taxon>Protopolystoma</taxon>
    </lineage>
</organism>
<feature type="compositionally biased region" description="Acidic residues" evidence="1">
    <location>
        <begin position="159"/>
        <end position="173"/>
    </location>
</feature>
<reference evidence="2" key="1">
    <citation type="submission" date="2018-11" db="EMBL/GenBank/DDBJ databases">
        <authorList>
            <consortium name="Pathogen Informatics"/>
        </authorList>
    </citation>
    <scope>NUCLEOTIDE SEQUENCE</scope>
</reference>
<dbReference type="AlphaFoldDB" id="A0A3S5AMN2"/>
<proteinExistence type="predicted"/>
<keyword evidence="3" id="KW-1185">Reference proteome</keyword>
<evidence type="ECO:0000313" key="3">
    <source>
        <dbReference type="Proteomes" id="UP000784294"/>
    </source>
</evidence>